<keyword evidence="2" id="KW-1185">Reference proteome</keyword>
<dbReference type="Proteomes" id="UP000002941">
    <property type="component" value="Unassembled WGS sequence"/>
</dbReference>
<dbReference type="OrthoDB" id="5517693at2"/>
<name>J0NGU3_9ACTO</name>
<evidence type="ECO:0000313" key="1">
    <source>
        <dbReference type="EMBL" id="EJF46289.1"/>
    </source>
</evidence>
<accession>J0NGU3</accession>
<comment type="caution">
    <text evidence="1">The sequence shown here is derived from an EMBL/GenBank/DDBJ whole genome shotgun (WGS) entry which is preliminary data.</text>
</comment>
<protein>
    <submittedName>
        <fullName evidence="1">PF13338 domain protein</fullName>
    </submittedName>
</protein>
<reference evidence="1 2" key="1">
    <citation type="submission" date="2012-05" db="EMBL/GenBank/DDBJ databases">
        <authorList>
            <person name="Harkins D.M."/>
            <person name="Madupu R."/>
            <person name="Durkin A.S."/>
            <person name="Torralba M."/>
            <person name="Methe B."/>
            <person name="Sutton G.G."/>
            <person name="Nelson K.E."/>
        </authorList>
    </citation>
    <scope>NUCLEOTIDE SEQUENCE [LARGE SCALE GENOMIC DNA]</scope>
    <source>
        <strain evidence="1 2">F0489</strain>
    </source>
</reference>
<proteinExistence type="predicted"/>
<organism evidence="1 2">
    <name type="scientific">Actinomyces massiliensis F0489</name>
    <dbReference type="NCBI Taxonomy" id="1125718"/>
    <lineage>
        <taxon>Bacteria</taxon>
        <taxon>Bacillati</taxon>
        <taxon>Actinomycetota</taxon>
        <taxon>Actinomycetes</taxon>
        <taxon>Actinomycetales</taxon>
        <taxon>Actinomycetaceae</taxon>
        <taxon>Actinomyces</taxon>
    </lineage>
</organism>
<gene>
    <name evidence="1" type="ORF">HMPREF1318_2421</name>
</gene>
<sequence length="344" mass="37599">MEGADARGALDLIMNRLSHNTFVSRPGLPARGRCGPTPVVRLVSEYTGLSGVRPERDDAWRRVAPGVYVSAGEWRQATADERHLALVDAAARRQGADGDGSRELVLAGASAALVLGLPVVGRVPGRVQCLGRKGDRRRTSLLQRRIRRAPVVLVGTRRTTDVATTCIDLARWGGLVQGVAAMDHALHHGLCAPDDLAAALEGLPARARGLRVARIAVRLADPLAESPGESLSRVRMWQARIPRPVLQKEIWTEAGMARTDYFWPEAVAAPHPVAEFDGDAKYHREVSGHAVEETVLAERRRERALWRLGFPMARWTWADAWYNSGARMLAELAAVGVRPGTARW</sequence>
<evidence type="ECO:0000313" key="2">
    <source>
        <dbReference type="Proteomes" id="UP000002941"/>
    </source>
</evidence>
<dbReference type="AlphaFoldDB" id="J0NGU3"/>
<dbReference type="EMBL" id="AKFT01000068">
    <property type="protein sequence ID" value="EJF46289.1"/>
    <property type="molecule type" value="Genomic_DNA"/>
</dbReference>
<dbReference type="eggNOG" id="COG5340">
    <property type="taxonomic scope" value="Bacteria"/>
</dbReference>
<dbReference type="PATRIC" id="fig|1125718.3.peg.1014"/>